<sequence length="104" mass="11985">MSVIPLCFLGVVSSMGNSYFLEQANHMEKKIIGPLKVPTCYTPRVLLPCTICIAQIILLHRRLLHITLLSMRKTVVSPYWNRPVIDICITMLHYRFKNGESEIR</sequence>
<evidence type="ECO:0000313" key="2">
    <source>
        <dbReference type="Proteomes" id="UP000030645"/>
    </source>
</evidence>
<organism evidence="1 2">
    <name type="scientific">Morus notabilis</name>
    <dbReference type="NCBI Taxonomy" id="981085"/>
    <lineage>
        <taxon>Eukaryota</taxon>
        <taxon>Viridiplantae</taxon>
        <taxon>Streptophyta</taxon>
        <taxon>Embryophyta</taxon>
        <taxon>Tracheophyta</taxon>
        <taxon>Spermatophyta</taxon>
        <taxon>Magnoliopsida</taxon>
        <taxon>eudicotyledons</taxon>
        <taxon>Gunneridae</taxon>
        <taxon>Pentapetalae</taxon>
        <taxon>rosids</taxon>
        <taxon>fabids</taxon>
        <taxon>Rosales</taxon>
        <taxon>Moraceae</taxon>
        <taxon>Moreae</taxon>
        <taxon>Morus</taxon>
    </lineage>
</organism>
<gene>
    <name evidence="1" type="ORF">L484_009851</name>
</gene>
<protein>
    <submittedName>
        <fullName evidence="1">Uncharacterized protein</fullName>
    </submittedName>
</protein>
<evidence type="ECO:0000313" key="1">
    <source>
        <dbReference type="EMBL" id="EXB56425.1"/>
    </source>
</evidence>
<dbReference type="Proteomes" id="UP000030645">
    <property type="component" value="Unassembled WGS sequence"/>
</dbReference>
<name>W9QWZ3_9ROSA</name>
<proteinExistence type="predicted"/>
<dbReference type="AlphaFoldDB" id="W9QWZ3"/>
<dbReference type="EMBL" id="KE344289">
    <property type="protein sequence ID" value="EXB56425.1"/>
    <property type="molecule type" value="Genomic_DNA"/>
</dbReference>
<reference evidence="2" key="1">
    <citation type="submission" date="2013-01" db="EMBL/GenBank/DDBJ databases">
        <title>Draft Genome Sequence of a Mulberry Tree, Morus notabilis C.K. Schneid.</title>
        <authorList>
            <person name="He N."/>
            <person name="Zhao S."/>
        </authorList>
    </citation>
    <scope>NUCLEOTIDE SEQUENCE</scope>
</reference>
<keyword evidence="2" id="KW-1185">Reference proteome</keyword>
<accession>W9QWZ3</accession>